<dbReference type="EMBL" id="NIWU01000002">
    <property type="protein sequence ID" value="OXR32893.1"/>
    <property type="molecule type" value="Genomic_DNA"/>
</dbReference>
<dbReference type="Proteomes" id="UP000215455">
    <property type="component" value="Unassembled WGS sequence"/>
</dbReference>
<name>A0ABX4DWN2_9PSED</name>
<comment type="caution">
    <text evidence="1">The sequence shown here is derived from an EMBL/GenBank/DDBJ whole genome shotgun (WGS) entry which is preliminary data.</text>
</comment>
<evidence type="ECO:0000313" key="1">
    <source>
        <dbReference type="EMBL" id="OXR32893.1"/>
    </source>
</evidence>
<organism evidence="1 2">
    <name type="scientific">Pseudomonas umsongensis</name>
    <dbReference type="NCBI Taxonomy" id="198618"/>
    <lineage>
        <taxon>Bacteria</taxon>
        <taxon>Pseudomonadati</taxon>
        <taxon>Pseudomonadota</taxon>
        <taxon>Gammaproteobacteria</taxon>
        <taxon>Pseudomonadales</taxon>
        <taxon>Pseudomonadaceae</taxon>
        <taxon>Pseudomonas</taxon>
    </lineage>
</organism>
<evidence type="ECO:0000313" key="2">
    <source>
        <dbReference type="Proteomes" id="UP000215455"/>
    </source>
</evidence>
<accession>A0ABX4DWN2</accession>
<gene>
    <name evidence="1" type="ORF">PSUM_12680</name>
</gene>
<reference evidence="1 2" key="1">
    <citation type="submission" date="2017-06" db="EMBL/GenBank/DDBJ databases">
        <authorList>
            <person name="Furmanczyk E.M."/>
        </authorList>
    </citation>
    <scope>NUCLEOTIDE SEQUENCE [LARGE SCALE GENOMIC DNA]</scope>
    <source>
        <strain evidence="1 2">DSM 16611</strain>
    </source>
</reference>
<sequence>MTRHQGLIGRLLLAVKTLVSVLCQRIDTPFKDEGKGHRRKRFIRMMKRNTGNREKMWAGHTAPFFCLHL</sequence>
<proteinExistence type="predicted"/>
<keyword evidence="2" id="KW-1185">Reference proteome</keyword>
<evidence type="ECO:0008006" key="3">
    <source>
        <dbReference type="Google" id="ProtNLM"/>
    </source>
</evidence>
<protein>
    <recommendedName>
        <fullName evidence="3">Secreted protein</fullName>
    </recommendedName>
</protein>